<organism evidence="3 4">
    <name type="scientific">Nocardia transvalensis</name>
    <dbReference type="NCBI Taxonomy" id="37333"/>
    <lineage>
        <taxon>Bacteria</taxon>
        <taxon>Bacillati</taxon>
        <taxon>Actinomycetota</taxon>
        <taxon>Actinomycetes</taxon>
        <taxon>Mycobacteriales</taxon>
        <taxon>Nocardiaceae</taxon>
        <taxon>Nocardia</taxon>
    </lineage>
</organism>
<evidence type="ECO:0000259" key="2">
    <source>
        <dbReference type="Pfam" id="PF20703"/>
    </source>
</evidence>
<evidence type="ECO:0000313" key="4">
    <source>
        <dbReference type="Proteomes" id="UP000540412"/>
    </source>
</evidence>
<dbReference type="InterPro" id="IPR027417">
    <property type="entry name" value="P-loop_NTPase"/>
</dbReference>
<feature type="domain" description="Novel STAND NTPase 1" evidence="2">
    <location>
        <begin position="135"/>
        <end position="511"/>
    </location>
</feature>
<dbReference type="RefSeq" id="WP_040745494.1">
    <property type="nucleotide sequence ID" value="NZ_JACHIT010000001.1"/>
</dbReference>
<sequence>MKPVITSVHHSNHAKSARQEFASRLSALHRAAGAPSLRNVAMLAQQRAEEIGHKGRSALASAQRISDWMSGRNVPAKFESLLPVLHVLSARARRRAGTPSETVNLRAWRSLWSAARNAPLGQPAASAARLYPEGPYAQEHEGIFFGRQRALAALLELVRASASPHRSADVVVLTGASGIGKSSLLHAGVLPVLAAETERWAITTVTLSPDPAGVLRQITSSETDFAALRESSGRERPARRPLLVVDQFERLFDSGVEPAAREDFLISLKQLCAAGSVVLTVRSDRLPDCAQYPWLAHALQHNSFTLNPMTRQELGTAIVGPPRTRGVTVDPGVVELLLTVLDTPRYTVDRQHAEPGALPVLHATLHSMWSCHTDDRIDAADYRRSGGLERTVHTLAEEAWEGLAADARNDARQILLALVTVHRDGTVTRRRLPGAELRRIAAQTASGAQLVDRLVCDRLIAVDYKHATLVHDALLGWDRLAGWVGDQRTALLWRHRIEDDAAEWDTADRDPGLLYRSIRLTTAVRHATPTLSVVATEFLRACARAELSTPERRPGGDDTTPTPMRPRGTSQFIRS</sequence>
<dbReference type="AlphaFoldDB" id="A0A7W9PBL7"/>
<accession>A0A7W9PBL7</accession>
<dbReference type="Pfam" id="PF20703">
    <property type="entry name" value="nSTAND1"/>
    <property type="match status" value="1"/>
</dbReference>
<gene>
    <name evidence="3" type="ORF">BJY24_001941</name>
</gene>
<reference evidence="3 4" key="1">
    <citation type="submission" date="2020-08" db="EMBL/GenBank/DDBJ databases">
        <title>Sequencing the genomes of 1000 actinobacteria strains.</title>
        <authorList>
            <person name="Klenk H.-P."/>
        </authorList>
    </citation>
    <scope>NUCLEOTIDE SEQUENCE [LARGE SCALE GENOMIC DNA]</scope>
    <source>
        <strain evidence="3 4">DSM 43582</strain>
    </source>
</reference>
<feature type="region of interest" description="Disordered" evidence="1">
    <location>
        <begin position="548"/>
        <end position="575"/>
    </location>
</feature>
<protein>
    <recommendedName>
        <fullName evidence="2">Novel STAND NTPase 1 domain-containing protein</fullName>
    </recommendedName>
</protein>
<evidence type="ECO:0000256" key="1">
    <source>
        <dbReference type="SAM" id="MobiDB-lite"/>
    </source>
</evidence>
<dbReference type="Proteomes" id="UP000540412">
    <property type="component" value="Unassembled WGS sequence"/>
</dbReference>
<dbReference type="SUPFAM" id="SSF52540">
    <property type="entry name" value="P-loop containing nucleoside triphosphate hydrolases"/>
    <property type="match status" value="1"/>
</dbReference>
<keyword evidence="4" id="KW-1185">Reference proteome</keyword>
<dbReference type="EMBL" id="JACHIT010000001">
    <property type="protein sequence ID" value="MBB5913074.1"/>
    <property type="molecule type" value="Genomic_DNA"/>
</dbReference>
<dbReference type="InterPro" id="IPR049052">
    <property type="entry name" value="nSTAND1"/>
</dbReference>
<evidence type="ECO:0000313" key="3">
    <source>
        <dbReference type="EMBL" id="MBB5913074.1"/>
    </source>
</evidence>
<comment type="caution">
    <text evidence="3">The sequence shown here is derived from an EMBL/GenBank/DDBJ whole genome shotgun (WGS) entry which is preliminary data.</text>
</comment>
<name>A0A7W9PBL7_9NOCA</name>
<proteinExistence type="predicted"/>